<dbReference type="InParanoid" id="A0A507B812"/>
<protein>
    <submittedName>
        <fullName evidence="2">Uncharacterized protein</fullName>
    </submittedName>
</protein>
<dbReference type="Proteomes" id="UP000319257">
    <property type="component" value="Unassembled WGS sequence"/>
</dbReference>
<evidence type="ECO:0000313" key="2">
    <source>
        <dbReference type="EMBL" id="TPX14744.1"/>
    </source>
</evidence>
<gene>
    <name evidence="2" type="ORF">E0L32_005139</name>
</gene>
<accession>A0A507B812</accession>
<feature type="chain" id="PRO_5021368065" evidence="1">
    <location>
        <begin position="20"/>
        <end position="195"/>
    </location>
</feature>
<dbReference type="GeneID" id="41972586"/>
<keyword evidence="1" id="KW-0732">Signal</keyword>
<reference evidence="2 3" key="1">
    <citation type="submission" date="2019-06" db="EMBL/GenBank/DDBJ databases">
        <title>Draft genome sequence of the filamentous fungus Phialemoniopsis curvata isolated from diesel fuel.</title>
        <authorList>
            <person name="Varaljay V.A."/>
            <person name="Lyon W.J."/>
            <person name="Crouch A.L."/>
            <person name="Drake C.E."/>
            <person name="Hollomon J.M."/>
            <person name="Nadeau L.J."/>
            <person name="Nunn H.S."/>
            <person name="Stevenson B.S."/>
            <person name="Bojanowski C.L."/>
            <person name="Crookes-Goodson W.J."/>
        </authorList>
    </citation>
    <scope>NUCLEOTIDE SEQUENCE [LARGE SCALE GENOMIC DNA]</scope>
    <source>
        <strain evidence="2 3">D216</strain>
    </source>
</reference>
<organism evidence="2 3">
    <name type="scientific">Thyridium curvatum</name>
    <dbReference type="NCBI Taxonomy" id="1093900"/>
    <lineage>
        <taxon>Eukaryota</taxon>
        <taxon>Fungi</taxon>
        <taxon>Dikarya</taxon>
        <taxon>Ascomycota</taxon>
        <taxon>Pezizomycotina</taxon>
        <taxon>Sordariomycetes</taxon>
        <taxon>Sordariomycetidae</taxon>
        <taxon>Thyridiales</taxon>
        <taxon>Thyridiaceae</taxon>
        <taxon>Thyridium</taxon>
    </lineage>
</organism>
<comment type="caution">
    <text evidence="2">The sequence shown here is derived from an EMBL/GenBank/DDBJ whole genome shotgun (WGS) entry which is preliminary data.</text>
</comment>
<evidence type="ECO:0000256" key="1">
    <source>
        <dbReference type="SAM" id="SignalP"/>
    </source>
</evidence>
<feature type="signal peptide" evidence="1">
    <location>
        <begin position="1"/>
        <end position="19"/>
    </location>
</feature>
<dbReference type="RefSeq" id="XP_030996455.1">
    <property type="nucleotide sequence ID" value="XM_031139628.1"/>
</dbReference>
<dbReference type="EMBL" id="SKBQ01000026">
    <property type="protein sequence ID" value="TPX14744.1"/>
    <property type="molecule type" value="Genomic_DNA"/>
</dbReference>
<evidence type="ECO:0000313" key="3">
    <source>
        <dbReference type="Proteomes" id="UP000319257"/>
    </source>
</evidence>
<name>A0A507B812_9PEZI</name>
<proteinExistence type="predicted"/>
<dbReference type="AlphaFoldDB" id="A0A507B812"/>
<sequence length="195" mass="20445">MRINSIAALTLASLLGVTAVPEGKKCNHNNCLRAVIANAFPDRHGVEDCKAYFYVTVTPSTTVTAVQTATDTILATSTATETTVDCIDSTETDWTTVTGPTQVVYYRSVEIETRTIPAYASACSGEAKYASACSCVGVTVSTITVDAVTATLSETSTTSLTSVAAMTAVTATETSSYTETVTATSTFTPIRYINL</sequence>
<keyword evidence="3" id="KW-1185">Reference proteome</keyword>
<dbReference type="OrthoDB" id="5596743at2759"/>